<name>A0A2W2FID9_9ACTN</name>
<keyword evidence="1" id="KW-0472">Membrane</keyword>
<proteinExistence type="predicted"/>
<comment type="caution">
    <text evidence="2">The sequence shown here is derived from an EMBL/GenBank/DDBJ whole genome shotgun (WGS) entry which is preliminary data.</text>
</comment>
<dbReference type="Pfam" id="PF20064">
    <property type="entry name" value="DUF6463"/>
    <property type="match status" value="1"/>
</dbReference>
<dbReference type="EMBL" id="POUA01000271">
    <property type="protein sequence ID" value="PZG35313.1"/>
    <property type="molecule type" value="Genomic_DNA"/>
</dbReference>
<dbReference type="RefSeq" id="WP_111170311.1">
    <property type="nucleotide sequence ID" value="NZ_POUA01000271.1"/>
</dbReference>
<gene>
    <name evidence="2" type="ORF">C1I98_27455</name>
</gene>
<dbReference type="AlphaFoldDB" id="A0A2W2FID9"/>
<feature type="transmembrane region" description="Helical" evidence="1">
    <location>
        <begin position="20"/>
        <end position="38"/>
    </location>
</feature>
<evidence type="ECO:0000313" key="3">
    <source>
        <dbReference type="Proteomes" id="UP000248544"/>
    </source>
</evidence>
<reference evidence="2 3" key="1">
    <citation type="submission" date="2018-01" db="EMBL/GenBank/DDBJ databases">
        <title>Draft genome sequence of Sphaerisporangium sp. 7K107.</title>
        <authorList>
            <person name="Sahin N."/>
            <person name="Saygin H."/>
            <person name="Ay H."/>
        </authorList>
    </citation>
    <scope>NUCLEOTIDE SEQUENCE [LARGE SCALE GENOMIC DNA]</scope>
    <source>
        <strain evidence="2 3">7K107</strain>
    </source>
</reference>
<keyword evidence="1" id="KW-1133">Transmembrane helix</keyword>
<feature type="transmembrane region" description="Helical" evidence="1">
    <location>
        <begin position="70"/>
        <end position="88"/>
    </location>
</feature>
<organism evidence="2 3">
    <name type="scientific">Spongiactinospora gelatinilytica</name>
    <dbReference type="NCBI Taxonomy" id="2666298"/>
    <lineage>
        <taxon>Bacteria</taxon>
        <taxon>Bacillati</taxon>
        <taxon>Actinomycetota</taxon>
        <taxon>Actinomycetes</taxon>
        <taxon>Streptosporangiales</taxon>
        <taxon>Streptosporangiaceae</taxon>
        <taxon>Spongiactinospora</taxon>
    </lineage>
</organism>
<sequence length="147" mass="15943">MTTTTTPRTSPPQASTLTRWIPRLLIATAVLHFIWAFLQPNDWAGIAADGFFRSIVDPEAPNYTAREVDVWFMIGGVAMLALGTLGRHIISVTGRLPAQFGWYLLVMGLILCVLYFPVTGGWAPLIIGVLALVAAGSRGTARHTPPK</sequence>
<evidence type="ECO:0000313" key="2">
    <source>
        <dbReference type="EMBL" id="PZG35313.1"/>
    </source>
</evidence>
<keyword evidence="3" id="KW-1185">Reference proteome</keyword>
<evidence type="ECO:0000256" key="1">
    <source>
        <dbReference type="SAM" id="Phobius"/>
    </source>
</evidence>
<dbReference type="Proteomes" id="UP000248544">
    <property type="component" value="Unassembled WGS sequence"/>
</dbReference>
<feature type="transmembrane region" description="Helical" evidence="1">
    <location>
        <begin position="100"/>
        <end position="116"/>
    </location>
</feature>
<keyword evidence="1" id="KW-0812">Transmembrane</keyword>
<protein>
    <submittedName>
        <fullName evidence="2">Uncharacterized protein</fullName>
    </submittedName>
</protein>
<accession>A0A2W2FID9</accession>
<feature type="transmembrane region" description="Helical" evidence="1">
    <location>
        <begin position="122"/>
        <end position="141"/>
    </location>
</feature>
<dbReference type="InterPro" id="IPR045590">
    <property type="entry name" value="DUF6463"/>
</dbReference>